<proteinExistence type="predicted"/>
<dbReference type="EMBL" id="SCKW01000001">
    <property type="protein sequence ID" value="RWZ82013.1"/>
    <property type="molecule type" value="Genomic_DNA"/>
</dbReference>
<evidence type="ECO:0000313" key="3">
    <source>
        <dbReference type="EMBL" id="RWZ82013.1"/>
    </source>
</evidence>
<evidence type="ECO:0000256" key="2">
    <source>
        <dbReference type="SAM" id="Phobius"/>
    </source>
</evidence>
<gene>
    <name evidence="3" type="ORF">EOT04_00035</name>
</gene>
<keyword evidence="4" id="KW-1185">Reference proteome</keyword>
<dbReference type="AlphaFoldDB" id="A0A4Q0ALG5"/>
<keyword evidence="2" id="KW-1133">Transmembrane helix</keyword>
<accession>A0A4Q0ALG5</accession>
<feature type="compositionally biased region" description="Polar residues" evidence="1">
    <location>
        <begin position="41"/>
        <end position="50"/>
    </location>
</feature>
<evidence type="ECO:0000313" key="4">
    <source>
        <dbReference type="Proteomes" id="UP000289269"/>
    </source>
</evidence>
<sequence>MAIFLRQQNPQSELQSQIAKRLERNAKSRAGGDETQPIPPSQTYDQSNWRPTNPAGFWLVLLGVLIMVMAAVFLLR</sequence>
<protein>
    <submittedName>
        <fullName evidence="3">Uncharacterized protein</fullName>
    </submittedName>
</protein>
<organism evidence="3 4">
    <name type="scientific">Candidatus Chaera renei</name>
    <dbReference type="NCBI Taxonomy" id="2506947"/>
    <lineage>
        <taxon>Bacteria</taxon>
        <taxon>Candidatus Saccharimonadota</taxon>
        <taxon>Candidatus Saccharimonadia</taxon>
        <taxon>Candidatus Saccharimonadales</taxon>
        <taxon>Candidatus Saccharimonadaceae</taxon>
        <taxon>Candidatus Chaera</taxon>
    </lineage>
</organism>
<reference evidence="3" key="1">
    <citation type="submission" date="2019-01" db="EMBL/GenBank/DDBJ databases">
        <title>Genomic signatures and co-occurrence patterns of the ultra-small Saccharimodia (Patescibacteria phylum) suggest a symbiotic lifestyle.</title>
        <authorList>
            <person name="Lemos L."/>
            <person name="Medeiros J."/>
            <person name="Andreote F."/>
            <person name="Fernandes G."/>
            <person name="Varani A."/>
            <person name="Oliveira G."/>
            <person name="Pylro V."/>
        </authorList>
    </citation>
    <scope>NUCLEOTIDE SEQUENCE [LARGE SCALE GENOMIC DNA]</scope>
    <source>
        <strain evidence="3">AMD01</strain>
    </source>
</reference>
<keyword evidence="2" id="KW-0812">Transmembrane</keyword>
<dbReference type="Proteomes" id="UP000289269">
    <property type="component" value="Unassembled WGS sequence"/>
</dbReference>
<comment type="caution">
    <text evidence="3">The sequence shown here is derived from an EMBL/GenBank/DDBJ whole genome shotgun (WGS) entry which is preliminary data.</text>
</comment>
<keyword evidence="2" id="KW-0472">Membrane</keyword>
<feature type="transmembrane region" description="Helical" evidence="2">
    <location>
        <begin position="55"/>
        <end position="75"/>
    </location>
</feature>
<evidence type="ECO:0000256" key="1">
    <source>
        <dbReference type="SAM" id="MobiDB-lite"/>
    </source>
</evidence>
<feature type="region of interest" description="Disordered" evidence="1">
    <location>
        <begin position="24"/>
        <end position="50"/>
    </location>
</feature>
<name>A0A4Q0ALG5_9BACT</name>